<dbReference type="Pfam" id="PF09382">
    <property type="entry name" value="RQC"/>
    <property type="match status" value="1"/>
</dbReference>
<dbReference type="GO" id="GO:0003677">
    <property type="term" value="F:DNA binding"/>
    <property type="evidence" value="ECO:0007669"/>
    <property type="project" value="UniProtKB-KW"/>
</dbReference>
<comment type="cofactor">
    <cofactor evidence="2">
        <name>Zn(2+)</name>
        <dbReference type="ChEBI" id="CHEBI:29105"/>
    </cofactor>
</comment>
<keyword evidence="8 20" id="KW-0347">Helicase</keyword>
<dbReference type="GO" id="GO:0043590">
    <property type="term" value="C:bacterial nucleoid"/>
    <property type="evidence" value="ECO:0007669"/>
    <property type="project" value="TreeGrafter"/>
</dbReference>
<evidence type="ECO:0000256" key="14">
    <source>
        <dbReference type="ARBA" id="ARBA00023235"/>
    </source>
</evidence>
<evidence type="ECO:0000259" key="17">
    <source>
        <dbReference type="PROSITE" id="PS50967"/>
    </source>
</evidence>
<keyword evidence="6" id="KW-0227">DNA damage</keyword>
<reference evidence="20 21" key="1">
    <citation type="submission" date="2016-11" db="EMBL/GenBank/DDBJ databases">
        <authorList>
            <person name="Jaros S."/>
            <person name="Januszkiewicz K."/>
            <person name="Wedrychowicz H."/>
        </authorList>
    </citation>
    <scope>NUCLEOTIDE SEQUENCE [LARGE SCALE GENOMIC DNA]</scope>
    <source>
        <strain evidence="20 21">DSM 24787</strain>
    </source>
</reference>
<evidence type="ECO:0000259" key="18">
    <source>
        <dbReference type="PROSITE" id="PS51192"/>
    </source>
</evidence>
<evidence type="ECO:0000256" key="1">
    <source>
        <dbReference type="ARBA" id="ARBA00001946"/>
    </source>
</evidence>
<dbReference type="NCBIfam" id="TIGR01389">
    <property type="entry name" value="recQ"/>
    <property type="match status" value="1"/>
</dbReference>
<feature type="domain" description="Helicase C-terminal" evidence="19">
    <location>
        <begin position="219"/>
        <end position="362"/>
    </location>
</feature>
<dbReference type="GO" id="GO:0006281">
    <property type="term" value="P:DNA repair"/>
    <property type="evidence" value="ECO:0007669"/>
    <property type="project" value="UniProtKB-KW"/>
</dbReference>
<dbReference type="InterPro" id="IPR004589">
    <property type="entry name" value="DNA_helicase_ATP-dep_RecQ"/>
</dbReference>
<evidence type="ECO:0000313" key="21">
    <source>
        <dbReference type="Proteomes" id="UP000185003"/>
    </source>
</evidence>
<dbReference type="FunFam" id="3.40.50.300:FF:000156">
    <property type="entry name" value="ATP-dependent DNA helicase recQ"/>
    <property type="match status" value="1"/>
</dbReference>
<dbReference type="PROSITE" id="PS51192">
    <property type="entry name" value="HELICASE_ATP_BIND_1"/>
    <property type="match status" value="1"/>
</dbReference>
<comment type="catalytic activity">
    <reaction evidence="15">
        <text>Couples ATP hydrolysis with the unwinding of duplex DNA by translocating in the 3'-5' direction.</text>
        <dbReference type="EC" id="5.6.2.4"/>
    </reaction>
</comment>
<evidence type="ECO:0000256" key="7">
    <source>
        <dbReference type="ARBA" id="ARBA00022801"/>
    </source>
</evidence>
<dbReference type="GO" id="GO:0043138">
    <property type="term" value="F:3'-5' DNA helicase activity"/>
    <property type="evidence" value="ECO:0007669"/>
    <property type="project" value="UniProtKB-EC"/>
</dbReference>
<dbReference type="Pfam" id="PF00570">
    <property type="entry name" value="HRDC"/>
    <property type="match status" value="1"/>
</dbReference>
<dbReference type="GO" id="GO:0009432">
    <property type="term" value="P:SOS response"/>
    <property type="evidence" value="ECO:0007669"/>
    <property type="project" value="UniProtKB-UniRule"/>
</dbReference>
<name>A0A1N6D1F7_9BACT</name>
<feature type="domain" description="Helicase ATP-binding" evidence="18">
    <location>
        <begin position="26"/>
        <end position="195"/>
    </location>
</feature>
<evidence type="ECO:0000256" key="13">
    <source>
        <dbReference type="ARBA" id="ARBA00023204"/>
    </source>
</evidence>
<dbReference type="InterPro" id="IPR029491">
    <property type="entry name" value="Helicase_HTH"/>
</dbReference>
<evidence type="ECO:0000256" key="8">
    <source>
        <dbReference type="ARBA" id="ARBA00022806"/>
    </source>
</evidence>
<comment type="similarity">
    <text evidence="3">Belongs to the helicase family. RecQ subfamily.</text>
</comment>
<dbReference type="InterPro" id="IPR032284">
    <property type="entry name" value="RecQ_Zn-bd"/>
</dbReference>
<dbReference type="InterPro" id="IPR044876">
    <property type="entry name" value="HRDC_dom_sf"/>
</dbReference>
<dbReference type="Pfam" id="PF16124">
    <property type="entry name" value="RecQ_Zn_bind"/>
    <property type="match status" value="1"/>
</dbReference>
<dbReference type="InterPro" id="IPR002121">
    <property type="entry name" value="HRDC_dom"/>
</dbReference>
<dbReference type="CDD" id="cd17920">
    <property type="entry name" value="DEXHc_RecQ"/>
    <property type="match status" value="1"/>
</dbReference>
<dbReference type="Pfam" id="PF00270">
    <property type="entry name" value="DEAD"/>
    <property type="match status" value="1"/>
</dbReference>
<dbReference type="GO" id="GO:0005524">
    <property type="term" value="F:ATP binding"/>
    <property type="evidence" value="ECO:0007669"/>
    <property type="project" value="UniProtKB-KW"/>
</dbReference>
<dbReference type="InterPro" id="IPR011545">
    <property type="entry name" value="DEAD/DEAH_box_helicase_dom"/>
</dbReference>
<dbReference type="OrthoDB" id="9763310at2"/>
<dbReference type="FunFam" id="3.40.50.300:FF:000296">
    <property type="entry name" value="ATP-dependent DNA helicase RecQ"/>
    <property type="match status" value="1"/>
</dbReference>
<dbReference type="EC" id="5.6.2.4" evidence="16"/>
<dbReference type="RefSeq" id="WP_074237156.1">
    <property type="nucleotide sequence ID" value="NZ_FSRA01000001.1"/>
</dbReference>
<keyword evidence="21" id="KW-1185">Reference proteome</keyword>
<gene>
    <name evidence="20" type="ORF">SAMN04488055_0080</name>
</gene>
<dbReference type="Gene3D" id="3.40.50.300">
    <property type="entry name" value="P-loop containing nucleotide triphosphate hydrolases"/>
    <property type="match status" value="2"/>
</dbReference>
<dbReference type="GO" id="GO:0006260">
    <property type="term" value="P:DNA replication"/>
    <property type="evidence" value="ECO:0007669"/>
    <property type="project" value="InterPro"/>
</dbReference>
<keyword evidence="7" id="KW-0378">Hydrolase</keyword>
<dbReference type="GO" id="GO:0030894">
    <property type="term" value="C:replisome"/>
    <property type="evidence" value="ECO:0007669"/>
    <property type="project" value="TreeGrafter"/>
</dbReference>
<evidence type="ECO:0000256" key="2">
    <source>
        <dbReference type="ARBA" id="ARBA00001947"/>
    </source>
</evidence>
<dbReference type="NCBIfam" id="TIGR00614">
    <property type="entry name" value="recQ_fam"/>
    <property type="match status" value="1"/>
</dbReference>
<evidence type="ECO:0000313" key="20">
    <source>
        <dbReference type="EMBL" id="SIN64536.1"/>
    </source>
</evidence>
<dbReference type="InterPro" id="IPR001650">
    <property type="entry name" value="Helicase_C-like"/>
</dbReference>
<dbReference type="GO" id="GO:0046872">
    <property type="term" value="F:metal ion binding"/>
    <property type="evidence" value="ECO:0007669"/>
    <property type="project" value="UniProtKB-KW"/>
</dbReference>
<dbReference type="SUPFAM" id="SSF52540">
    <property type="entry name" value="P-loop containing nucleoside triphosphate hydrolases"/>
    <property type="match status" value="2"/>
</dbReference>
<dbReference type="SMART" id="SM00956">
    <property type="entry name" value="RQC"/>
    <property type="match status" value="1"/>
</dbReference>
<dbReference type="InterPro" id="IPR010997">
    <property type="entry name" value="HRDC-like_sf"/>
</dbReference>
<dbReference type="EMBL" id="FSRA01000001">
    <property type="protein sequence ID" value="SIN64536.1"/>
    <property type="molecule type" value="Genomic_DNA"/>
</dbReference>
<dbReference type="SMART" id="SM00487">
    <property type="entry name" value="DEXDc"/>
    <property type="match status" value="1"/>
</dbReference>
<keyword evidence="14" id="KW-0413">Isomerase</keyword>
<evidence type="ECO:0000256" key="5">
    <source>
        <dbReference type="ARBA" id="ARBA00022741"/>
    </source>
</evidence>
<organism evidence="20 21">
    <name type="scientific">Chitinophaga niabensis</name>
    <dbReference type="NCBI Taxonomy" id="536979"/>
    <lineage>
        <taxon>Bacteria</taxon>
        <taxon>Pseudomonadati</taxon>
        <taxon>Bacteroidota</taxon>
        <taxon>Chitinophagia</taxon>
        <taxon>Chitinophagales</taxon>
        <taxon>Chitinophagaceae</taxon>
        <taxon>Chitinophaga</taxon>
    </lineage>
</organism>
<dbReference type="GO" id="GO:0009378">
    <property type="term" value="F:four-way junction helicase activity"/>
    <property type="evidence" value="ECO:0007669"/>
    <property type="project" value="TreeGrafter"/>
</dbReference>
<dbReference type="InterPro" id="IPR036388">
    <property type="entry name" value="WH-like_DNA-bd_sf"/>
</dbReference>
<proteinExistence type="inferred from homology"/>
<keyword evidence="5" id="KW-0547">Nucleotide-binding</keyword>
<evidence type="ECO:0000256" key="11">
    <source>
        <dbReference type="ARBA" id="ARBA00023125"/>
    </source>
</evidence>
<dbReference type="SMART" id="SM00490">
    <property type="entry name" value="HELICc"/>
    <property type="match status" value="1"/>
</dbReference>
<keyword evidence="10" id="KW-0067">ATP-binding</keyword>
<evidence type="ECO:0000256" key="6">
    <source>
        <dbReference type="ARBA" id="ARBA00022763"/>
    </source>
</evidence>
<evidence type="ECO:0000256" key="3">
    <source>
        <dbReference type="ARBA" id="ARBA00005446"/>
    </source>
</evidence>
<evidence type="ECO:0000256" key="9">
    <source>
        <dbReference type="ARBA" id="ARBA00022833"/>
    </source>
</evidence>
<dbReference type="GO" id="GO:0006310">
    <property type="term" value="P:DNA recombination"/>
    <property type="evidence" value="ECO:0007669"/>
    <property type="project" value="UniProtKB-UniRule"/>
</dbReference>
<evidence type="ECO:0000256" key="15">
    <source>
        <dbReference type="ARBA" id="ARBA00034617"/>
    </source>
</evidence>
<dbReference type="Pfam" id="PF14493">
    <property type="entry name" value="HTH_40"/>
    <property type="match status" value="1"/>
</dbReference>
<keyword evidence="12" id="KW-0233">DNA recombination</keyword>
<dbReference type="Pfam" id="PF00271">
    <property type="entry name" value="Helicase_C"/>
    <property type="match status" value="1"/>
</dbReference>
<dbReference type="Gene3D" id="1.10.10.10">
    <property type="entry name" value="Winged helix-like DNA-binding domain superfamily/Winged helix DNA-binding domain"/>
    <property type="match status" value="1"/>
</dbReference>
<dbReference type="InterPro" id="IPR018982">
    <property type="entry name" value="RQC_domain"/>
</dbReference>
<dbReference type="SMART" id="SM00341">
    <property type="entry name" value="HRDC"/>
    <property type="match status" value="1"/>
</dbReference>
<evidence type="ECO:0000256" key="4">
    <source>
        <dbReference type="ARBA" id="ARBA00022723"/>
    </source>
</evidence>
<protein>
    <recommendedName>
        <fullName evidence="16">DNA helicase RecQ</fullName>
        <ecNumber evidence="16">5.6.2.4</ecNumber>
    </recommendedName>
</protein>
<feature type="domain" description="HRDC" evidence="17">
    <location>
        <begin position="520"/>
        <end position="600"/>
    </location>
</feature>
<dbReference type="CDD" id="cd18794">
    <property type="entry name" value="SF2_C_RecQ"/>
    <property type="match status" value="1"/>
</dbReference>
<keyword evidence="11" id="KW-0238">DNA-binding</keyword>
<comment type="cofactor">
    <cofactor evidence="1">
        <name>Mg(2+)</name>
        <dbReference type="ChEBI" id="CHEBI:18420"/>
    </cofactor>
</comment>
<dbReference type="InterPro" id="IPR014001">
    <property type="entry name" value="Helicase_ATP-bd"/>
</dbReference>
<evidence type="ECO:0000259" key="19">
    <source>
        <dbReference type="PROSITE" id="PS51194"/>
    </source>
</evidence>
<dbReference type="GO" id="GO:0005737">
    <property type="term" value="C:cytoplasm"/>
    <property type="evidence" value="ECO:0007669"/>
    <property type="project" value="TreeGrafter"/>
</dbReference>
<dbReference type="InterPro" id="IPR027417">
    <property type="entry name" value="P-loop_NTPase"/>
</dbReference>
<accession>A0A1N6D1F7</accession>
<evidence type="ECO:0000256" key="12">
    <source>
        <dbReference type="ARBA" id="ARBA00023172"/>
    </source>
</evidence>
<dbReference type="Gene3D" id="1.10.150.80">
    <property type="entry name" value="HRDC domain"/>
    <property type="match status" value="1"/>
</dbReference>
<dbReference type="GO" id="GO:0016787">
    <property type="term" value="F:hydrolase activity"/>
    <property type="evidence" value="ECO:0007669"/>
    <property type="project" value="UniProtKB-KW"/>
</dbReference>
<dbReference type="SUPFAM" id="SSF47819">
    <property type="entry name" value="HRDC-like"/>
    <property type="match status" value="1"/>
</dbReference>
<dbReference type="STRING" id="536979.SAMN04488055_0080"/>
<dbReference type="InterPro" id="IPR006293">
    <property type="entry name" value="DNA_helicase_ATP-dep_RecQ_bac"/>
</dbReference>
<evidence type="ECO:0000256" key="16">
    <source>
        <dbReference type="NCBIfam" id="TIGR01389"/>
    </source>
</evidence>
<dbReference type="PANTHER" id="PTHR13710">
    <property type="entry name" value="DNA HELICASE RECQ FAMILY MEMBER"/>
    <property type="match status" value="1"/>
</dbReference>
<dbReference type="AlphaFoldDB" id="A0A1N6D1F7"/>
<sequence>MQQSLLTLLKHHFGYTHFRHNQQAIIENVLQGKDTMVLMPTGGGKSICYQLPALALGGVTIVVSPLIALMKDQVDALTQNGIPAAFLNSTQSVAQQQIIIRLLREKRLKLLYLAPERLVGEGNFMQFLEELDVSLFAVDEAHCISHWGHDFRQEYLTLGQLKDRFPNIPVIALTATADGVTKQDIIEKLNLKNYTVYENSFNRPNIFYSIRPKKNHYDELTAYLEAHKEDSGIIYCLSRASTETLASNLQGDGYAAAAYHAGLDRHVREERQEQFLRDEVRIMVATIAFGMGINKSNVRFVVHADLPKNIEGYYQETGRAGRDGLASEAILYYSSGDVFKMKKFASVEGNEAQTAVMLKKLDQMAGLAETRQCRRQYLLQYFGEEAPDHCGNCDICLGQFERADGTIIAQKFLSAVYRLQERFGMNYVVDFLRGSATIKEVHKEIKTYGIGKDITKEQWKQYGRELMQMGYLRQSAGEYPILQLTDISWRILKGEENVMLTVPAKATQTAAPAPTKQSAETDNPVLFQELKQLRRQFADRDNVPPYIVFSDATLAELVTYLPLTPTDIAKISGFGDAKLAKYGEAFLDAVQTYCIRHGLKTQMQLKAPKQKARKSVKSDAGSSQRQSLELFLEGNAVEEIAARRNLAQSTIESHLAEFVRKGELDIREVVPDGQRVQTILQAVEKAGGYAVGPIKEWLGENFSYGEIRMVMNYYFWLQEQS</sequence>
<dbReference type="PROSITE" id="PS51194">
    <property type="entry name" value="HELICASE_CTER"/>
    <property type="match status" value="1"/>
</dbReference>
<dbReference type="PANTHER" id="PTHR13710:SF105">
    <property type="entry name" value="ATP-DEPENDENT DNA HELICASE Q1"/>
    <property type="match status" value="1"/>
</dbReference>
<evidence type="ECO:0000256" key="10">
    <source>
        <dbReference type="ARBA" id="ARBA00022840"/>
    </source>
</evidence>
<dbReference type="PROSITE" id="PS50967">
    <property type="entry name" value="HRDC"/>
    <property type="match status" value="1"/>
</dbReference>
<keyword evidence="4" id="KW-0479">Metal-binding</keyword>
<keyword evidence="13" id="KW-0234">DNA repair</keyword>
<dbReference type="Proteomes" id="UP000185003">
    <property type="component" value="Unassembled WGS sequence"/>
</dbReference>
<keyword evidence="9" id="KW-0862">Zinc</keyword>